<organism evidence="8 9">
    <name type="scientific">Hucho hucho</name>
    <name type="common">huchen</name>
    <dbReference type="NCBI Taxonomy" id="62062"/>
    <lineage>
        <taxon>Eukaryota</taxon>
        <taxon>Metazoa</taxon>
        <taxon>Chordata</taxon>
        <taxon>Craniata</taxon>
        <taxon>Vertebrata</taxon>
        <taxon>Euteleostomi</taxon>
        <taxon>Actinopterygii</taxon>
        <taxon>Neopterygii</taxon>
        <taxon>Teleostei</taxon>
        <taxon>Protacanthopterygii</taxon>
        <taxon>Salmoniformes</taxon>
        <taxon>Salmonidae</taxon>
        <taxon>Salmoninae</taxon>
        <taxon>Hucho</taxon>
    </lineage>
</organism>
<keyword evidence="2" id="KW-0221">Differentiation</keyword>
<evidence type="ECO:0000256" key="4">
    <source>
        <dbReference type="ARBA" id="ARBA00023125"/>
    </source>
</evidence>
<dbReference type="PANTHER" id="PTHR45789">
    <property type="entry name" value="FI18025P1"/>
    <property type="match status" value="1"/>
</dbReference>
<feature type="region of interest" description="Disordered" evidence="7">
    <location>
        <begin position="72"/>
        <end position="114"/>
    </location>
</feature>
<sequence>MFHTHSPPLSLSSFSLSVFSRMSSKRPISPYGGTDGEVVMATSRQRLEEEERDDGQAVMHLPLTPYCSKDGSKGWSLSPYPQHNASTSPGSKQQVEEGGSGAAALGTPERRKGSLADVVDTLKQRKMEELIKNEPEGQSKMYCSVSHSLFSLSLSIIAKASEIDNKHLVK</sequence>
<dbReference type="InterPro" id="IPR051356">
    <property type="entry name" value="SOX/SOX-like_TF"/>
</dbReference>
<protein>
    <recommendedName>
        <fullName evidence="10">Transcription factor SOX-5</fullName>
    </recommendedName>
</protein>
<keyword evidence="3" id="KW-0805">Transcription regulation</keyword>
<evidence type="ECO:0000313" key="8">
    <source>
        <dbReference type="Ensembl" id="ENSHHUP00000029503.1"/>
    </source>
</evidence>
<dbReference type="PANTHER" id="PTHR45789:SF3">
    <property type="entry name" value="TRANSCRIPTION FACTOR SOX-5"/>
    <property type="match status" value="1"/>
</dbReference>
<accession>A0A4W5LU95</accession>
<dbReference type="STRING" id="62062.ENSHHUP00000029503"/>
<reference evidence="9" key="1">
    <citation type="submission" date="2018-06" db="EMBL/GenBank/DDBJ databases">
        <title>Genome assembly of Danube salmon.</title>
        <authorList>
            <person name="Macqueen D.J."/>
            <person name="Gundappa M.K."/>
        </authorList>
    </citation>
    <scope>NUCLEOTIDE SEQUENCE [LARGE SCALE GENOMIC DNA]</scope>
</reference>
<feature type="compositionally biased region" description="Polar residues" evidence="7">
    <location>
        <begin position="79"/>
        <end position="93"/>
    </location>
</feature>
<keyword evidence="4" id="KW-0238">DNA-binding</keyword>
<reference evidence="8" key="2">
    <citation type="submission" date="2025-08" db="UniProtKB">
        <authorList>
            <consortium name="Ensembl"/>
        </authorList>
    </citation>
    <scope>IDENTIFICATION</scope>
</reference>
<dbReference type="GO" id="GO:0000978">
    <property type="term" value="F:RNA polymerase II cis-regulatory region sequence-specific DNA binding"/>
    <property type="evidence" value="ECO:0007669"/>
    <property type="project" value="TreeGrafter"/>
</dbReference>
<dbReference type="GeneTree" id="ENSGT01030000235062"/>
<evidence type="ECO:0000256" key="5">
    <source>
        <dbReference type="ARBA" id="ARBA00023163"/>
    </source>
</evidence>
<dbReference type="GO" id="GO:0032332">
    <property type="term" value="P:positive regulation of chondrocyte differentiation"/>
    <property type="evidence" value="ECO:0007669"/>
    <property type="project" value="TreeGrafter"/>
</dbReference>
<evidence type="ECO:0000256" key="6">
    <source>
        <dbReference type="ARBA" id="ARBA00023242"/>
    </source>
</evidence>
<dbReference type="Ensembl" id="ENSHHUT00000030728.1">
    <property type="protein sequence ID" value="ENSHHUP00000029503.1"/>
    <property type="gene ID" value="ENSHHUG00000018807.1"/>
</dbReference>
<dbReference type="AlphaFoldDB" id="A0A4W5LU95"/>
<dbReference type="GO" id="GO:0045165">
    <property type="term" value="P:cell fate commitment"/>
    <property type="evidence" value="ECO:0007669"/>
    <property type="project" value="TreeGrafter"/>
</dbReference>
<evidence type="ECO:0000256" key="1">
    <source>
        <dbReference type="ARBA" id="ARBA00004123"/>
    </source>
</evidence>
<evidence type="ECO:0000256" key="3">
    <source>
        <dbReference type="ARBA" id="ARBA00023015"/>
    </source>
</evidence>
<dbReference type="GO" id="GO:0000981">
    <property type="term" value="F:DNA-binding transcription factor activity, RNA polymerase II-specific"/>
    <property type="evidence" value="ECO:0007669"/>
    <property type="project" value="TreeGrafter"/>
</dbReference>
<dbReference type="Proteomes" id="UP000314982">
    <property type="component" value="Unassembled WGS sequence"/>
</dbReference>
<evidence type="ECO:0000313" key="9">
    <source>
        <dbReference type="Proteomes" id="UP000314982"/>
    </source>
</evidence>
<evidence type="ECO:0008006" key="10">
    <source>
        <dbReference type="Google" id="ProtNLM"/>
    </source>
</evidence>
<dbReference type="GO" id="GO:0005634">
    <property type="term" value="C:nucleus"/>
    <property type="evidence" value="ECO:0007669"/>
    <property type="project" value="UniProtKB-SubCell"/>
</dbReference>
<evidence type="ECO:0000256" key="7">
    <source>
        <dbReference type="SAM" id="MobiDB-lite"/>
    </source>
</evidence>
<keyword evidence="6" id="KW-0539">Nucleus</keyword>
<name>A0A4W5LU95_9TELE</name>
<comment type="subcellular location">
    <subcellularLocation>
        <location evidence="1">Nucleus</location>
    </subcellularLocation>
</comment>
<keyword evidence="9" id="KW-1185">Reference proteome</keyword>
<keyword evidence="5" id="KW-0804">Transcription</keyword>
<evidence type="ECO:0000256" key="2">
    <source>
        <dbReference type="ARBA" id="ARBA00022782"/>
    </source>
</evidence>
<reference evidence="8" key="3">
    <citation type="submission" date="2025-09" db="UniProtKB">
        <authorList>
            <consortium name="Ensembl"/>
        </authorList>
    </citation>
    <scope>IDENTIFICATION</scope>
</reference>
<proteinExistence type="predicted"/>